<feature type="domain" description="O-methyltransferase dimerisation" evidence="6">
    <location>
        <begin position="20"/>
        <end position="97"/>
    </location>
</feature>
<dbReference type="SUPFAM" id="SSF46785">
    <property type="entry name" value="Winged helix' DNA-binding domain"/>
    <property type="match status" value="1"/>
</dbReference>
<dbReference type="Gene3D" id="1.10.10.10">
    <property type="entry name" value="Winged helix-like DNA-binding domain superfamily/Winged helix DNA-binding domain"/>
    <property type="match status" value="1"/>
</dbReference>
<evidence type="ECO:0000256" key="2">
    <source>
        <dbReference type="ARBA" id="ARBA00022679"/>
    </source>
</evidence>
<name>A0A5J5IBZ7_9BACT</name>
<keyword evidence="8" id="KW-1185">Reference proteome</keyword>
<dbReference type="GO" id="GO:0032259">
    <property type="term" value="P:methylation"/>
    <property type="evidence" value="ECO:0007669"/>
    <property type="project" value="UniProtKB-KW"/>
</dbReference>
<evidence type="ECO:0000259" key="5">
    <source>
        <dbReference type="Pfam" id="PF00891"/>
    </source>
</evidence>
<dbReference type="Gene3D" id="3.40.50.150">
    <property type="entry name" value="Vaccinia Virus protein VP39"/>
    <property type="match status" value="1"/>
</dbReference>
<keyword evidence="1 7" id="KW-0489">Methyltransferase</keyword>
<evidence type="ECO:0000259" key="6">
    <source>
        <dbReference type="Pfam" id="PF08100"/>
    </source>
</evidence>
<organism evidence="7 8">
    <name type="scientific">Ginsengibacter hankyongi</name>
    <dbReference type="NCBI Taxonomy" id="2607284"/>
    <lineage>
        <taxon>Bacteria</taxon>
        <taxon>Pseudomonadati</taxon>
        <taxon>Bacteroidota</taxon>
        <taxon>Chitinophagia</taxon>
        <taxon>Chitinophagales</taxon>
        <taxon>Chitinophagaceae</taxon>
        <taxon>Ginsengibacter</taxon>
    </lineage>
</organism>
<feature type="domain" description="O-methyltransferase C-terminal" evidence="5">
    <location>
        <begin position="120"/>
        <end position="330"/>
    </location>
</feature>
<evidence type="ECO:0000256" key="4">
    <source>
        <dbReference type="PIRSR" id="PIRSR005739-1"/>
    </source>
</evidence>
<feature type="active site" description="Proton acceptor" evidence="4">
    <location>
        <position position="258"/>
    </location>
</feature>
<dbReference type="GO" id="GO:0046983">
    <property type="term" value="F:protein dimerization activity"/>
    <property type="evidence" value="ECO:0007669"/>
    <property type="project" value="InterPro"/>
</dbReference>
<dbReference type="Pfam" id="PF08100">
    <property type="entry name" value="Dimerisation"/>
    <property type="match status" value="1"/>
</dbReference>
<dbReference type="Proteomes" id="UP000326903">
    <property type="component" value="Unassembled WGS sequence"/>
</dbReference>
<dbReference type="InterPro" id="IPR012967">
    <property type="entry name" value="COMT_dimerisation"/>
</dbReference>
<sequence>MEQQSVSAHPDPSRIMQVGMGFWASKALLAAVNFKLFTSLAGTSKKAKAIKDELHLNTTDRHVYDWLDVLVSLGFLKREGLLENAAYSNNADTEMFLDENKPSFIGGILKMGNNRLYQFWGNLEQGLLTGKPQNESKDSTNMHFFEDLYQSPEKLREFVNAMSGIQGGNFMTLSKKFDFSKYKTMADIGGADGFLSCMIALQHPSISLTTYDLPPVAPLAEKKIAKFNLTGKIKVESGDFLKDAIPSAEIISMGNILHGLNEATKLELIKKVYDALPENGIFIAIENVIDNDRSNNTFGMLMSLNMLIENGDGFDYTFNDFAKWAKDTGFTKTELIPLTGPASAAIAYKS</sequence>
<dbReference type="InterPro" id="IPR029063">
    <property type="entry name" value="SAM-dependent_MTases_sf"/>
</dbReference>
<dbReference type="InterPro" id="IPR036390">
    <property type="entry name" value="WH_DNA-bd_sf"/>
</dbReference>
<accession>A0A5J5IBZ7</accession>
<evidence type="ECO:0000313" key="8">
    <source>
        <dbReference type="Proteomes" id="UP000326903"/>
    </source>
</evidence>
<dbReference type="InterPro" id="IPR001077">
    <property type="entry name" value="COMT_C"/>
</dbReference>
<dbReference type="GO" id="GO:0008171">
    <property type="term" value="F:O-methyltransferase activity"/>
    <property type="evidence" value="ECO:0007669"/>
    <property type="project" value="InterPro"/>
</dbReference>
<dbReference type="InterPro" id="IPR016461">
    <property type="entry name" value="COMT-like"/>
</dbReference>
<keyword evidence="2 7" id="KW-0808">Transferase</keyword>
<dbReference type="PROSITE" id="PS51683">
    <property type="entry name" value="SAM_OMT_II"/>
    <property type="match status" value="1"/>
</dbReference>
<dbReference type="EMBL" id="VYQF01000010">
    <property type="protein sequence ID" value="KAA9035869.1"/>
    <property type="molecule type" value="Genomic_DNA"/>
</dbReference>
<reference evidence="7 8" key="1">
    <citation type="submission" date="2019-09" db="EMBL/GenBank/DDBJ databases">
        <title>Draft genome sequence of Ginsengibacter sp. BR5-29.</title>
        <authorList>
            <person name="Im W.-T."/>
        </authorList>
    </citation>
    <scope>NUCLEOTIDE SEQUENCE [LARGE SCALE GENOMIC DNA]</scope>
    <source>
        <strain evidence="7 8">BR5-29</strain>
    </source>
</reference>
<dbReference type="InterPro" id="IPR036388">
    <property type="entry name" value="WH-like_DNA-bd_sf"/>
</dbReference>
<evidence type="ECO:0000313" key="7">
    <source>
        <dbReference type="EMBL" id="KAA9035869.1"/>
    </source>
</evidence>
<proteinExistence type="predicted"/>
<evidence type="ECO:0000256" key="3">
    <source>
        <dbReference type="ARBA" id="ARBA00022691"/>
    </source>
</evidence>
<evidence type="ECO:0000256" key="1">
    <source>
        <dbReference type="ARBA" id="ARBA00022603"/>
    </source>
</evidence>
<keyword evidence="3" id="KW-0949">S-adenosyl-L-methionine</keyword>
<dbReference type="SUPFAM" id="SSF53335">
    <property type="entry name" value="S-adenosyl-L-methionine-dependent methyltransferases"/>
    <property type="match status" value="1"/>
</dbReference>
<dbReference type="AlphaFoldDB" id="A0A5J5IBZ7"/>
<dbReference type="RefSeq" id="WP_150416696.1">
    <property type="nucleotide sequence ID" value="NZ_VYQF01000010.1"/>
</dbReference>
<dbReference type="Pfam" id="PF00891">
    <property type="entry name" value="Methyltransf_2"/>
    <property type="match status" value="1"/>
</dbReference>
<comment type="caution">
    <text evidence="7">The sequence shown here is derived from an EMBL/GenBank/DDBJ whole genome shotgun (WGS) entry which is preliminary data.</text>
</comment>
<dbReference type="PIRSF" id="PIRSF005739">
    <property type="entry name" value="O-mtase"/>
    <property type="match status" value="1"/>
</dbReference>
<dbReference type="PANTHER" id="PTHR11746">
    <property type="entry name" value="O-METHYLTRANSFERASE"/>
    <property type="match status" value="1"/>
</dbReference>
<protein>
    <submittedName>
        <fullName evidence="7">Methyltransferase</fullName>
    </submittedName>
</protein>
<gene>
    <name evidence="7" type="ORF">FW778_20155</name>
</gene>